<accession>A0AAU8I2C4</accession>
<dbReference type="RefSeq" id="WP_353949488.1">
    <property type="nucleotide sequence ID" value="NZ_CP131914.1"/>
</dbReference>
<reference evidence="2" key="3">
    <citation type="submission" date="2023-08" db="EMBL/GenBank/DDBJ databases">
        <title>Complete genome sequence of Xanthomonas indica.</title>
        <authorList>
            <person name="Patil P.B."/>
            <person name="Rana R."/>
        </authorList>
    </citation>
    <scope>NUCLEOTIDE SEQUENCE</scope>
    <source>
        <strain evidence="2">PPL560</strain>
    </source>
</reference>
<dbReference type="EMBL" id="JAKJPQ010000003">
    <property type="protein sequence ID" value="MCI2260905.1"/>
    <property type="molecule type" value="Genomic_DNA"/>
</dbReference>
<keyword evidence="3" id="KW-1185">Reference proteome</keyword>
<gene>
    <name evidence="1" type="ORF">L3V74_05070</name>
    <name evidence="2" type="ORF">Q7W82_14035</name>
</gene>
<name>A0AAU8I2C4_9XANT</name>
<dbReference type="Proteomes" id="UP001430647">
    <property type="component" value="Unassembled WGS sequence"/>
</dbReference>
<reference evidence="1 3" key="1">
    <citation type="journal article" date="2022" name="Curr. Microbiol.">
        <title>Xanthomonas indica sp. nov., a Novel Member of Non-Pathogenic Xanthomonas Community from Healthy Rice Seeds.</title>
        <authorList>
            <person name="Rana R."/>
            <person name="Madhavan V.N."/>
            <person name="Saroha T."/>
            <person name="Bansal K."/>
            <person name="Kaur A."/>
            <person name="Sonti R.V."/>
            <person name="Patel H.K."/>
            <person name="Patil P.B."/>
        </authorList>
    </citation>
    <scope>NUCLEOTIDE SEQUENCE [LARGE SCALE GENOMIC DNA]</scope>
    <source>
        <strain evidence="1 3">PPL560</strain>
    </source>
</reference>
<reference evidence="1" key="2">
    <citation type="submission" date="2022-01" db="EMBL/GenBank/DDBJ databases">
        <authorList>
            <person name="Rana R."/>
            <person name="Patil P.B."/>
        </authorList>
    </citation>
    <scope>NUCLEOTIDE SEQUENCE</scope>
    <source>
        <strain evidence="1">PPL560</strain>
    </source>
</reference>
<protein>
    <recommendedName>
        <fullName evidence="4">DUF4352 domain-containing protein</fullName>
    </recommendedName>
</protein>
<dbReference type="AlphaFoldDB" id="A0AAU8I2C4"/>
<dbReference type="KEGG" id="xin:Q7W82_14035"/>
<dbReference type="EMBL" id="CP131914">
    <property type="protein sequence ID" value="XCI79391.1"/>
    <property type="molecule type" value="Genomic_DNA"/>
</dbReference>
<sequence length="200" mass="21436">MASKASLGQWRTRMLAGIGGVAAIVVGWGIGLFEAKDVPVPPALQADKDVAAGEWSLRFERVEASDRLPNGEPVSRDGRKAIVLYLQATNRTTQTSGSLVQAVAWKTPPRGADARPTAYLLRDRAVTTELQPGLPEQIALVWTYPATEQVPGRARFDITARTFKAFDNLYAQPLWTDPHPVGVVALPLDASRSGAPAGAP</sequence>
<evidence type="ECO:0000313" key="1">
    <source>
        <dbReference type="EMBL" id="MCI2260905.1"/>
    </source>
</evidence>
<proteinExistence type="predicted"/>
<evidence type="ECO:0000313" key="2">
    <source>
        <dbReference type="EMBL" id="XCI79391.1"/>
    </source>
</evidence>
<organism evidence="2">
    <name type="scientific">Xanthomonas indica</name>
    <dbReference type="NCBI Taxonomy" id="2912242"/>
    <lineage>
        <taxon>Bacteria</taxon>
        <taxon>Pseudomonadati</taxon>
        <taxon>Pseudomonadota</taxon>
        <taxon>Gammaproteobacteria</taxon>
        <taxon>Lysobacterales</taxon>
        <taxon>Lysobacteraceae</taxon>
        <taxon>Xanthomonas</taxon>
    </lineage>
</organism>
<evidence type="ECO:0008006" key="4">
    <source>
        <dbReference type="Google" id="ProtNLM"/>
    </source>
</evidence>
<evidence type="ECO:0000313" key="3">
    <source>
        <dbReference type="Proteomes" id="UP001430647"/>
    </source>
</evidence>